<dbReference type="EMBL" id="JZEE01000551">
    <property type="protein sequence ID" value="KJK63622.1"/>
    <property type="molecule type" value="Genomic_DNA"/>
</dbReference>
<dbReference type="GO" id="GO:0022857">
    <property type="term" value="F:transmembrane transporter activity"/>
    <property type="evidence" value="ECO:0007669"/>
    <property type="project" value="InterPro"/>
</dbReference>
<evidence type="ECO:0000313" key="7">
    <source>
        <dbReference type="EMBL" id="KJK63622.1"/>
    </source>
</evidence>
<feature type="transmembrane region" description="Helical" evidence="5">
    <location>
        <begin position="300"/>
        <end position="318"/>
    </location>
</feature>
<keyword evidence="2 5" id="KW-0812">Transmembrane</keyword>
<evidence type="ECO:0000256" key="2">
    <source>
        <dbReference type="ARBA" id="ARBA00022692"/>
    </source>
</evidence>
<evidence type="ECO:0000256" key="1">
    <source>
        <dbReference type="ARBA" id="ARBA00004141"/>
    </source>
</evidence>
<dbReference type="InterPro" id="IPR020846">
    <property type="entry name" value="MFS_dom"/>
</dbReference>
<feature type="transmembrane region" description="Helical" evidence="5">
    <location>
        <begin position="481"/>
        <end position="502"/>
    </location>
</feature>
<feature type="transmembrane region" description="Helical" evidence="5">
    <location>
        <begin position="407"/>
        <end position="427"/>
    </location>
</feature>
<sequence>MRFLCLHGIGSNSQASNVTLNSSGLYKGLLISWLISDLTACPAAIRYELGTQHTYDFVEGALPWESSIKNVTKTDEATFTFCDPEQPQSCRQAARDIEGYIKEEGPFDGIIGFSLGATMALSWLVNWYQANGSDVAPFKVAVFFSNARQPYDHDALAMDRIAYLNSTQIAMSEKQTPEGVSETTSEDPTEWDGALHGFPLYLGALGLGLALFLTGIEATIVSTSLVTITNDLDDFGRSSWVITSYLLTYTGFLMIWSKIGDIWRVKTTLLVSLFMFTAFSGGCGGAQSLSQLIICRAFQGVGGAGVYSLTLFSFVRIVPYRQYDTISSVAGGILSLGLVLGPLIGGAVAEKGSWRWVFLCNVPAGAFSWVLLLIVLPANFPNAPSAQTTSSKYKGAGMKIKTFFRRADTLGALALLTASSFAIAALQEGNFDYAWSSGLVISFLVISGIFWIAFLLWEWLISKKDLDIYAMFPWRLAGNRIFLGAALGFFTTGLPMTVSIIMIPQRFQIVNSCSPIDAGVRFLAYALSSPVGIMSCSVLTGRLKIPFCYVALGGIVLQVVGLFLFSETAFSTEISAAQYGYLVLAGLGTGTSVAVFYMMVPLVVDGKDQSIALSTGLQLRMLGGVLGVAASTTILHNYLRSRLSATLDPDQVDLLLSSSDAIGIFSPSIQLQIRQAYSVAYSAQVKLAGGFSVAQLLSIAMIWKRSNVRYLKR</sequence>
<comment type="caution">
    <text evidence="7">The sequence shown here is derived from an EMBL/GenBank/DDBJ whole genome shotgun (WGS) entry which is preliminary data.</text>
</comment>
<name>A0A0F0IA99_ASPPU</name>
<feature type="transmembrane region" description="Helical" evidence="5">
    <location>
        <begin position="238"/>
        <end position="257"/>
    </location>
</feature>
<dbReference type="OrthoDB" id="440553at2759"/>
<dbReference type="Pfam" id="PF07690">
    <property type="entry name" value="MFS_1"/>
    <property type="match status" value="1"/>
</dbReference>
<feature type="transmembrane region" description="Helical" evidence="5">
    <location>
        <begin position="578"/>
        <end position="600"/>
    </location>
</feature>
<feature type="transmembrane region" description="Helical" evidence="5">
    <location>
        <begin position="433"/>
        <end position="460"/>
    </location>
</feature>
<dbReference type="SUPFAM" id="SSF103473">
    <property type="entry name" value="MFS general substrate transporter"/>
    <property type="match status" value="1"/>
</dbReference>
<evidence type="ECO:0000256" key="3">
    <source>
        <dbReference type="ARBA" id="ARBA00022989"/>
    </source>
</evidence>
<dbReference type="InterPro" id="IPR036259">
    <property type="entry name" value="MFS_trans_sf"/>
</dbReference>
<feature type="transmembrane region" description="Helical" evidence="5">
    <location>
        <begin position="325"/>
        <end position="344"/>
    </location>
</feature>
<feature type="transmembrane region" description="Helical" evidence="5">
    <location>
        <begin position="621"/>
        <end position="639"/>
    </location>
</feature>
<protein>
    <submittedName>
        <fullName evidence="7">Major Facilitator Superfamily protein</fullName>
    </submittedName>
</protein>
<keyword evidence="4 5" id="KW-0472">Membrane</keyword>
<organism evidence="7 8">
    <name type="scientific">Aspergillus parasiticus (strain ATCC 56775 / NRRL 5862 / SRRC 143 / SU-1)</name>
    <dbReference type="NCBI Taxonomy" id="1403190"/>
    <lineage>
        <taxon>Eukaryota</taxon>
        <taxon>Fungi</taxon>
        <taxon>Dikarya</taxon>
        <taxon>Ascomycota</taxon>
        <taxon>Pezizomycotina</taxon>
        <taxon>Eurotiomycetes</taxon>
        <taxon>Eurotiomycetidae</taxon>
        <taxon>Eurotiales</taxon>
        <taxon>Aspergillaceae</taxon>
        <taxon>Aspergillus</taxon>
        <taxon>Aspergillus subgen. Circumdati</taxon>
    </lineage>
</organism>
<feature type="transmembrane region" description="Helical" evidence="5">
    <location>
        <begin position="685"/>
        <end position="703"/>
    </location>
</feature>
<dbReference type="InterPro" id="IPR011701">
    <property type="entry name" value="MFS"/>
</dbReference>
<dbReference type="PANTHER" id="PTHR23501">
    <property type="entry name" value="MAJOR FACILITATOR SUPERFAMILY"/>
    <property type="match status" value="1"/>
</dbReference>
<evidence type="ECO:0000256" key="4">
    <source>
        <dbReference type="ARBA" id="ARBA00023136"/>
    </source>
</evidence>
<reference evidence="7 8" key="1">
    <citation type="submission" date="2015-02" db="EMBL/GenBank/DDBJ databases">
        <title>Draft genome sequence of Aspergillus parasiticus SU-1.</title>
        <authorList>
            <person name="Yu J."/>
            <person name="Fedorova N."/>
            <person name="Yin Y."/>
            <person name="Losada L."/>
            <person name="Zafar N."/>
            <person name="Taujale R."/>
            <person name="Ehrlich K.C."/>
            <person name="Bhatnagar D."/>
            <person name="Cleveland T.E."/>
            <person name="Bennett J.W."/>
            <person name="Nierman W.C."/>
        </authorList>
    </citation>
    <scope>NUCLEOTIDE SEQUENCE [LARGE SCALE GENOMIC DNA]</scope>
    <source>
        <strain evidence="8">ATCC 56775 / NRRL 5862 / SRRC 143 / SU-1</strain>
    </source>
</reference>
<dbReference type="PRINTS" id="PR01036">
    <property type="entry name" value="TCRTETB"/>
</dbReference>
<feature type="transmembrane region" description="Helical" evidence="5">
    <location>
        <begin position="547"/>
        <end position="566"/>
    </location>
</feature>
<evidence type="ECO:0000256" key="5">
    <source>
        <dbReference type="SAM" id="Phobius"/>
    </source>
</evidence>
<comment type="subcellular location">
    <subcellularLocation>
        <location evidence="1">Membrane</location>
        <topology evidence="1">Multi-pass membrane protein</topology>
    </subcellularLocation>
</comment>
<dbReference type="PROSITE" id="PS50850">
    <property type="entry name" value="MFS"/>
    <property type="match status" value="1"/>
</dbReference>
<feature type="transmembrane region" description="Helical" evidence="5">
    <location>
        <begin position="269"/>
        <end position="294"/>
    </location>
</feature>
<accession>A0A0F0IA99</accession>
<feature type="domain" description="Major facilitator superfamily (MFS) profile" evidence="6">
    <location>
        <begin position="203"/>
        <end position="707"/>
    </location>
</feature>
<dbReference type="PANTHER" id="PTHR23501:SF43">
    <property type="entry name" value="MULTIDRUG TRANSPORTER, PUTATIVE (AFU_ORTHOLOGUE AFUA_6G03040)-RELATED"/>
    <property type="match status" value="1"/>
</dbReference>
<dbReference type="Pfam" id="PF03959">
    <property type="entry name" value="FSH1"/>
    <property type="match status" value="1"/>
</dbReference>
<evidence type="ECO:0000313" key="8">
    <source>
        <dbReference type="Proteomes" id="UP000033540"/>
    </source>
</evidence>
<proteinExistence type="predicted"/>
<dbReference type="GO" id="GO:0005886">
    <property type="term" value="C:plasma membrane"/>
    <property type="evidence" value="ECO:0007669"/>
    <property type="project" value="TreeGrafter"/>
</dbReference>
<dbReference type="InterPro" id="IPR029058">
    <property type="entry name" value="AB_hydrolase_fold"/>
</dbReference>
<feature type="transmembrane region" description="Helical" evidence="5">
    <location>
        <begin position="356"/>
        <end position="376"/>
    </location>
</feature>
<dbReference type="AlphaFoldDB" id="A0A0F0IA99"/>
<dbReference type="Proteomes" id="UP000033540">
    <property type="component" value="Unassembled WGS sequence"/>
</dbReference>
<dbReference type="Gene3D" id="1.20.1250.20">
    <property type="entry name" value="MFS general substrate transporter like domains"/>
    <property type="match status" value="1"/>
</dbReference>
<feature type="transmembrane region" description="Helical" evidence="5">
    <location>
        <begin position="200"/>
        <end position="226"/>
    </location>
</feature>
<keyword evidence="3 5" id="KW-1133">Transmembrane helix</keyword>
<feature type="transmembrane region" description="Helical" evidence="5">
    <location>
        <begin position="522"/>
        <end position="540"/>
    </location>
</feature>
<evidence type="ECO:0000259" key="6">
    <source>
        <dbReference type="PROSITE" id="PS50850"/>
    </source>
</evidence>
<gene>
    <name evidence="7" type="ORF">P875_00064930</name>
</gene>
<dbReference type="InterPro" id="IPR005645">
    <property type="entry name" value="FSH-like_dom"/>
</dbReference>
<dbReference type="Gene3D" id="3.40.50.1820">
    <property type="entry name" value="alpha/beta hydrolase"/>
    <property type="match status" value="1"/>
</dbReference>